<dbReference type="Proteomes" id="UP000095280">
    <property type="component" value="Unplaced"/>
</dbReference>
<dbReference type="WBParaSite" id="maker-unitig_33030-snap-gene-0.2-mRNA-1">
    <property type="protein sequence ID" value="maker-unitig_33030-snap-gene-0.2-mRNA-1"/>
    <property type="gene ID" value="maker-unitig_33030-snap-gene-0.2"/>
</dbReference>
<protein>
    <submittedName>
        <fullName evidence="2">Uncharacterized protein</fullName>
    </submittedName>
</protein>
<proteinExistence type="predicted"/>
<accession>A0A1I8FFV2</accession>
<reference evidence="2" key="1">
    <citation type="submission" date="2016-11" db="UniProtKB">
        <authorList>
            <consortium name="WormBaseParasite"/>
        </authorList>
    </citation>
    <scope>IDENTIFICATION</scope>
</reference>
<name>A0A1I8FFV2_9PLAT</name>
<organism evidence="1 2">
    <name type="scientific">Macrostomum lignano</name>
    <dbReference type="NCBI Taxonomy" id="282301"/>
    <lineage>
        <taxon>Eukaryota</taxon>
        <taxon>Metazoa</taxon>
        <taxon>Spiralia</taxon>
        <taxon>Lophotrochozoa</taxon>
        <taxon>Platyhelminthes</taxon>
        <taxon>Rhabditophora</taxon>
        <taxon>Macrostomorpha</taxon>
        <taxon>Macrostomida</taxon>
        <taxon>Macrostomidae</taxon>
        <taxon>Macrostomum</taxon>
    </lineage>
</organism>
<dbReference type="AlphaFoldDB" id="A0A1I8FFV2"/>
<evidence type="ECO:0000313" key="2">
    <source>
        <dbReference type="WBParaSite" id="maker-unitig_33030-snap-gene-0.2-mRNA-1"/>
    </source>
</evidence>
<sequence>MTFETAAMLFVHGRSAGFSSCQPTLLSTQDTESLRVELTTLLMTSPTQPQFSKAAIEAPRGRLLAMEPGQLGRNSVGARARS</sequence>
<keyword evidence="1" id="KW-1185">Reference proteome</keyword>
<evidence type="ECO:0000313" key="1">
    <source>
        <dbReference type="Proteomes" id="UP000095280"/>
    </source>
</evidence>